<dbReference type="OrthoDB" id="7441080at2"/>
<gene>
    <name evidence="1" type="ORF">DD559_09270</name>
</gene>
<proteinExistence type="predicted"/>
<evidence type="ECO:0000313" key="2">
    <source>
        <dbReference type="Proteomes" id="UP000245890"/>
    </source>
</evidence>
<dbReference type="AlphaFoldDB" id="A0A2U0SDQ4"/>
<comment type="caution">
    <text evidence="1">The sequence shown here is derived from an EMBL/GenBank/DDBJ whole genome shotgun (WGS) entry which is preliminary data.</text>
</comment>
<name>A0A2U0SDQ4_9SPHN</name>
<sequence>MNMARRINPPAAGSRKAAREGMIDERPIAIGTQDRRMQVRAYNHWMSLLRGRPCPALADLDAGGLADFAPNSVLLDFSTESDNPAIRFLGAALAAQCGLTGIVRHLRDAPESSLLSRLAEPYAQIIANRAPIGFEAEFAGPRGSQMLYRGLLMPFADAQGRICCIHGVINWKEAVDIETQALLVAEIDASCRPASSPPPETARRGPPC</sequence>
<dbReference type="EMBL" id="QENQ01000001">
    <property type="protein sequence ID" value="PVX29479.1"/>
    <property type="molecule type" value="Genomic_DNA"/>
</dbReference>
<organism evidence="1 2">
    <name type="scientific">Sphingomonas pokkalii</name>
    <dbReference type="NCBI Taxonomy" id="2175090"/>
    <lineage>
        <taxon>Bacteria</taxon>
        <taxon>Pseudomonadati</taxon>
        <taxon>Pseudomonadota</taxon>
        <taxon>Alphaproteobacteria</taxon>
        <taxon>Sphingomonadales</taxon>
        <taxon>Sphingomonadaceae</taxon>
        <taxon>Sphingomonas</taxon>
    </lineage>
</organism>
<evidence type="ECO:0008006" key="3">
    <source>
        <dbReference type="Google" id="ProtNLM"/>
    </source>
</evidence>
<dbReference type="RefSeq" id="WP_116468916.1">
    <property type="nucleotide sequence ID" value="NZ_QENQ01000001.1"/>
</dbReference>
<reference evidence="1 2" key="1">
    <citation type="submission" date="2018-05" db="EMBL/GenBank/DDBJ databases">
        <title>Description of Sphingomonas pokkalii sp nov, isolated from the rhizosphere of saline tolerant pokkali rice and its draft genome analysis.</title>
        <authorList>
            <person name="Menon R."/>
            <person name="Kumari S."/>
            <person name="Rameshkumar N."/>
        </authorList>
    </citation>
    <scope>NUCLEOTIDE SEQUENCE [LARGE SCALE GENOMIC DNA]</scope>
    <source>
        <strain evidence="1 2">L3B27</strain>
    </source>
</reference>
<protein>
    <recommendedName>
        <fullName evidence="3">PAS domain-containing protein</fullName>
    </recommendedName>
</protein>
<keyword evidence="2" id="KW-1185">Reference proteome</keyword>
<accession>A0A2U0SDQ4</accession>
<evidence type="ECO:0000313" key="1">
    <source>
        <dbReference type="EMBL" id="PVX29479.1"/>
    </source>
</evidence>
<dbReference type="Proteomes" id="UP000245890">
    <property type="component" value="Unassembled WGS sequence"/>
</dbReference>